<dbReference type="RefSeq" id="WP_189361272.1">
    <property type="nucleotide sequence ID" value="NZ_BMWZ01000005.1"/>
</dbReference>
<keyword evidence="5" id="KW-1185">Reference proteome</keyword>
<evidence type="ECO:0000256" key="2">
    <source>
        <dbReference type="SAM" id="SignalP"/>
    </source>
</evidence>
<dbReference type="Proteomes" id="UP000636004">
    <property type="component" value="Unassembled WGS sequence"/>
</dbReference>
<dbReference type="Pfam" id="PF13385">
    <property type="entry name" value="Laminin_G_3"/>
    <property type="match status" value="1"/>
</dbReference>
<dbReference type="Pfam" id="PF18962">
    <property type="entry name" value="Por_Secre_tail"/>
    <property type="match status" value="1"/>
</dbReference>
<name>A0A918R705_9FLAO</name>
<dbReference type="NCBIfam" id="TIGR04183">
    <property type="entry name" value="Por_Secre_tail"/>
    <property type="match status" value="1"/>
</dbReference>
<reference evidence="4" key="1">
    <citation type="journal article" date="2014" name="Int. J. Syst. Evol. Microbiol.">
        <title>Complete genome sequence of Corynebacterium casei LMG S-19264T (=DSM 44701T), isolated from a smear-ripened cheese.</title>
        <authorList>
            <consortium name="US DOE Joint Genome Institute (JGI-PGF)"/>
            <person name="Walter F."/>
            <person name="Albersmeier A."/>
            <person name="Kalinowski J."/>
            <person name="Ruckert C."/>
        </authorList>
    </citation>
    <scope>NUCLEOTIDE SEQUENCE</scope>
    <source>
        <strain evidence="4">KCTC 12710</strain>
    </source>
</reference>
<keyword evidence="1 2" id="KW-0732">Signal</keyword>
<reference evidence="4" key="2">
    <citation type="submission" date="2020-09" db="EMBL/GenBank/DDBJ databases">
        <authorList>
            <person name="Sun Q."/>
            <person name="Kim S."/>
        </authorList>
    </citation>
    <scope>NUCLEOTIDE SEQUENCE</scope>
    <source>
        <strain evidence="4">KCTC 12710</strain>
    </source>
</reference>
<sequence length="396" mass="42615">MKKITLKFLMLTCLSISFMLAPKSVSGQEAFNFDFLGLAGTNGIGFYTRTTSGTFPLLFQDLAESTMRGQSGNFTWQAWVKSSTSESGNVYSEGGFGKPEFSIKGDGTGKLKVFFHDAAGPTDIVNVNSATTVFDDTWHHIALVGQVNGGTFATELMLYIDGVMDATINGTPNYSIFAYATDRIAVGNYNNFGDVDGAQVYANEQNPYKGEMALFRAYRKARTLLEISGDSCEAIASDGTAVDPDLRVAINFSQSEADLAANTIKVVLVGQNDYSDYASEGTIVKDLTLTGVSNGANPSYDPDLTAISFTSFSCQPLSTADFAVNQVSIYRHANYLYVKTKKSIAVANMKLTSLLGQIVKSDNTDNLDISTLSPGVYIVSVNLKNGTGISKKIIIK</sequence>
<dbReference type="Gene3D" id="2.60.120.200">
    <property type="match status" value="1"/>
</dbReference>
<feature type="signal peptide" evidence="2">
    <location>
        <begin position="1"/>
        <end position="21"/>
    </location>
</feature>
<comment type="caution">
    <text evidence="4">The sequence shown here is derived from an EMBL/GenBank/DDBJ whole genome shotgun (WGS) entry which is preliminary data.</text>
</comment>
<dbReference type="GO" id="GO:0005975">
    <property type="term" value="P:carbohydrate metabolic process"/>
    <property type="evidence" value="ECO:0007669"/>
    <property type="project" value="UniProtKB-ARBA"/>
</dbReference>
<accession>A0A918R705</accession>
<dbReference type="SUPFAM" id="SSF49899">
    <property type="entry name" value="Concanavalin A-like lectins/glucanases"/>
    <property type="match status" value="1"/>
</dbReference>
<dbReference type="GO" id="GO:0004553">
    <property type="term" value="F:hydrolase activity, hydrolyzing O-glycosyl compounds"/>
    <property type="evidence" value="ECO:0007669"/>
    <property type="project" value="UniProtKB-ARBA"/>
</dbReference>
<feature type="domain" description="Secretion system C-terminal sorting" evidence="3">
    <location>
        <begin position="334"/>
        <end position="395"/>
    </location>
</feature>
<evidence type="ECO:0000313" key="4">
    <source>
        <dbReference type="EMBL" id="GGZ86069.1"/>
    </source>
</evidence>
<feature type="chain" id="PRO_5038106263" description="Secretion system C-terminal sorting domain-containing protein" evidence="2">
    <location>
        <begin position="22"/>
        <end position="396"/>
    </location>
</feature>
<dbReference type="EMBL" id="BMWZ01000005">
    <property type="protein sequence ID" value="GGZ86069.1"/>
    <property type="molecule type" value="Genomic_DNA"/>
</dbReference>
<dbReference type="InterPro" id="IPR026444">
    <property type="entry name" value="Secre_tail"/>
</dbReference>
<organism evidence="4 5">
    <name type="scientific">Algibacter mikhailovii</name>
    <dbReference type="NCBI Taxonomy" id="425498"/>
    <lineage>
        <taxon>Bacteria</taxon>
        <taxon>Pseudomonadati</taxon>
        <taxon>Bacteroidota</taxon>
        <taxon>Flavobacteriia</taxon>
        <taxon>Flavobacteriales</taxon>
        <taxon>Flavobacteriaceae</taxon>
        <taxon>Algibacter</taxon>
    </lineage>
</organism>
<gene>
    <name evidence="4" type="ORF">GCM10007028_25470</name>
</gene>
<evidence type="ECO:0000259" key="3">
    <source>
        <dbReference type="Pfam" id="PF18962"/>
    </source>
</evidence>
<evidence type="ECO:0000313" key="5">
    <source>
        <dbReference type="Proteomes" id="UP000636004"/>
    </source>
</evidence>
<dbReference type="InterPro" id="IPR013320">
    <property type="entry name" value="ConA-like_dom_sf"/>
</dbReference>
<proteinExistence type="predicted"/>
<dbReference type="AlphaFoldDB" id="A0A918R705"/>
<evidence type="ECO:0000256" key="1">
    <source>
        <dbReference type="ARBA" id="ARBA00022729"/>
    </source>
</evidence>
<protein>
    <recommendedName>
        <fullName evidence="3">Secretion system C-terminal sorting domain-containing protein</fullName>
    </recommendedName>
</protein>